<evidence type="ECO:0000256" key="3">
    <source>
        <dbReference type="ARBA" id="ARBA00022801"/>
    </source>
</evidence>
<gene>
    <name evidence="6" type="ORF">SAMN05661003_10525</name>
</gene>
<dbReference type="InterPro" id="IPR054613">
    <property type="entry name" value="Peptidase_S78_dom"/>
</dbReference>
<reference evidence="7" key="1">
    <citation type="submission" date="2016-10" db="EMBL/GenBank/DDBJ databases">
        <authorList>
            <person name="Varghese N."/>
            <person name="Submissions S."/>
        </authorList>
    </citation>
    <scope>NUCLEOTIDE SEQUENCE [LARGE SCALE GENOMIC DNA]</scope>
    <source>
        <strain evidence="7">DSM 8987</strain>
    </source>
</reference>
<evidence type="ECO:0000313" key="7">
    <source>
        <dbReference type="Proteomes" id="UP000243205"/>
    </source>
</evidence>
<protein>
    <recommendedName>
        <fullName evidence="5">Prohead serine protease domain-containing protein</fullName>
    </recommendedName>
</protein>
<dbReference type="EMBL" id="FNAQ01000005">
    <property type="protein sequence ID" value="SDE21065.1"/>
    <property type="molecule type" value="Genomic_DNA"/>
</dbReference>
<keyword evidence="3" id="KW-0378">Hydrolase</keyword>
<feature type="compositionally biased region" description="Polar residues" evidence="4">
    <location>
        <begin position="182"/>
        <end position="198"/>
    </location>
</feature>
<proteinExistence type="predicted"/>
<evidence type="ECO:0000313" key="6">
    <source>
        <dbReference type="EMBL" id="SDE21065.1"/>
    </source>
</evidence>
<name>A0A1G7B4A5_9BACT</name>
<evidence type="ECO:0000256" key="2">
    <source>
        <dbReference type="ARBA" id="ARBA00022670"/>
    </source>
</evidence>
<keyword evidence="1" id="KW-1188">Viral release from host cell</keyword>
<dbReference type="STRING" id="57664.SAMN05661003_10525"/>
<evidence type="ECO:0000256" key="4">
    <source>
        <dbReference type="SAM" id="MobiDB-lite"/>
    </source>
</evidence>
<dbReference type="GO" id="GO:0008233">
    <property type="term" value="F:peptidase activity"/>
    <property type="evidence" value="ECO:0007669"/>
    <property type="project" value="UniProtKB-KW"/>
</dbReference>
<dbReference type="AlphaFoldDB" id="A0A1G7B4A5"/>
<organism evidence="6 7">
    <name type="scientific">Desulfuromonas thiophila</name>
    <dbReference type="NCBI Taxonomy" id="57664"/>
    <lineage>
        <taxon>Bacteria</taxon>
        <taxon>Pseudomonadati</taxon>
        <taxon>Thermodesulfobacteriota</taxon>
        <taxon>Desulfuromonadia</taxon>
        <taxon>Desulfuromonadales</taxon>
        <taxon>Desulfuromonadaceae</taxon>
        <taxon>Desulfuromonas</taxon>
    </lineage>
</organism>
<dbReference type="OrthoDB" id="9804926at2"/>
<keyword evidence="7" id="KW-1185">Reference proteome</keyword>
<dbReference type="NCBIfam" id="TIGR01543">
    <property type="entry name" value="proheadase_HK97"/>
    <property type="match status" value="1"/>
</dbReference>
<evidence type="ECO:0000256" key="1">
    <source>
        <dbReference type="ARBA" id="ARBA00022612"/>
    </source>
</evidence>
<dbReference type="InterPro" id="IPR006433">
    <property type="entry name" value="Prohead_protease"/>
</dbReference>
<sequence length="231" mass="25590">MENKIERRAFDIKVRAAENGEKKLVGMPIVYNRSSENMGFFEYIAPGAAAEALKTSDALLLYGHESKTLLPIARQSSGTLRAIETDQGVEIEADPPRKNAFVDALLESIERGDVREMSFGFTVLEDEWSDLDKDTPVRTVRKIGKLYDFSYVVFPAYLDAKAGIRDVGLEVAFRSLEAARAANTNHNPPTGSNETGQAPTGEESSPMAADPPTAEEIEARFNQLNDWKRNF</sequence>
<keyword evidence="2" id="KW-0645">Protease</keyword>
<feature type="domain" description="Prohead serine protease" evidence="5">
    <location>
        <begin position="11"/>
        <end position="163"/>
    </location>
</feature>
<feature type="region of interest" description="Disordered" evidence="4">
    <location>
        <begin position="182"/>
        <end position="215"/>
    </location>
</feature>
<dbReference type="GO" id="GO:0006508">
    <property type="term" value="P:proteolysis"/>
    <property type="evidence" value="ECO:0007669"/>
    <property type="project" value="UniProtKB-KW"/>
</dbReference>
<dbReference type="RefSeq" id="WP_092077526.1">
    <property type="nucleotide sequence ID" value="NZ_FNAQ01000005.1"/>
</dbReference>
<dbReference type="Pfam" id="PF04586">
    <property type="entry name" value="Peptidase_S78"/>
    <property type="match status" value="1"/>
</dbReference>
<accession>A0A1G7B4A5</accession>
<dbReference type="Proteomes" id="UP000243205">
    <property type="component" value="Unassembled WGS sequence"/>
</dbReference>
<evidence type="ECO:0000259" key="5">
    <source>
        <dbReference type="Pfam" id="PF04586"/>
    </source>
</evidence>